<feature type="region of interest" description="Disordered" evidence="1">
    <location>
        <begin position="96"/>
        <end position="172"/>
    </location>
</feature>
<proteinExistence type="predicted"/>
<dbReference type="PANTHER" id="PTHR22753:SF14">
    <property type="entry name" value="MONOACYLGLYCEROL_DIACYLGLYCEROL O-ACYLTRANSFERASE"/>
    <property type="match status" value="1"/>
</dbReference>
<keyword evidence="3" id="KW-1185">Reference proteome</keyword>
<dbReference type="Proteomes" id="UP000664859">
    <property type="component" value="Unassembled WGS sequence"/>
</dbReference>
<dbReference type="EMBL" id="JAFCMP010000004">
    <property type="protein sequence ID" value="KAG5192543.1"/>
    <property type="molecule type" value="Genomic_DNA"/>
</dbReference>
<evidence type="ECO:0000313" key="3">
    <source>
        <dbReference type="Proteomes" id="UP000664859"/>
    </source>
</evidence>
<organism evidence="2 3">
    <name type="scientific">Tribonema minus</name>
    <dbReference type="NCBI Taxonomy" id="303371"/>
    <lineage>
        <taxon>Eukaryota</taxon>
        <taxon>Sar</taxon>
        <taxon>Stramenopiles</taxon>
        <taxon>Ochrophyta</taxon>
        <taxon>PX clade</taxon>
        <taxon>Xanthophyceae</taxon>
        <taxon>Tribonematales</taxon>
        <taxon>Tribonemataceae</taxon>
        <taxon>Tribonema</taxon>
    </lineage>
</organism>
<dbReference type="GO" id="GO:0016020">
    <property type="term" value="C:membrane"/>
    <property type="evidence" value="ECO:0007669"/>
    <property type="project" value="TreeGrafter"/>
</dbReference>
<sequence length="717" mass="74271">MLSKGDGTLAVGDGPSPDTAGSRLLDGVDSVRATEQARGQVQSLLLEMSNAAQDTGADSLFEHGSVCPRCRQMATPEEVQLWGYCSLCRAQDMSDASSDPSGRYLNKGMAGRGASLMPKDNAGSTPQRLRIANAPKQPPVSAATGDPGPSVSLPAEPPAHAGAVEAAGSGKRSSTYAKAAAERAQAGKAVNGAAGLSAGGVEVGGMGEEGGAGLARLQRVMEQLVSEQRQTNVLLAQVVAELQASAAAAQKPQATRKPRKKAGDAAAPESADDGTAQEPVTAAALAVSEEPAATAAAPAAALSKARAPRQQATAAARAQAPPPPPPAAQSISAPQRGARSAAQAPQSGGTRTRSMAQQTQPNAQRPTAEAARGTAQQPADRQRHRRLQAVLLLAMALERLQVSLGLLLWPIAIGIKFAKTLLNLSIGSSAARHRAPQLPPWLLLQLLSLPFRVLNPPVVLGVRHLEAVASHRAAAAAALGDTGGVPAGEDVSEKAAAGGSDVDKGSGAAAAAQAPVLLAGLDNIPMWTLFAESLGGVKGTTAKCAELMSHGKWQLLYPGGGEDDRTQLKWNASMGFTRMAVKHGAVVVPFASIGLENSLHSIGSLDVAWWLRVLEVSCPDIRLPLLLPLNGMQRQYFAFGEPISTAKYGGDWECNAKCLELYEDVRGSVQHLLSALQRVQTQDPNRYPAMRVARRLLSVAGAIKAYDATIEQADTAI</sequence>
<feature type="compositionally biased region" description="Low complexity" evidence="1">
    <location>
        <begin position="297"/>
        <end position="319"/>
    </location>
</feature>
<dbReference type="OrthoDB" id="44277at2759"/>
<comment type="caution">
    <text evidence="2">The sequence shown here is derived from an EMBL/GenBank/DDBJ whole genome shotgun (WGS) entry which is preliminary data.</text>
</comment>
<evidence type="ECO:0000256" key="1">
    <source>
        <dbReference type="SAM" id="MobiDB-lite"/>
    </source>
</evidence>
<evidence type="ECO:0000313" key="2">
    <source>
        <dbReference type="EMBL" id="KAG5192543.1"/>
    </source>
</evidence>
<feature type="compositionally biased region" description="Polar residues" evidence="1">
    <location>
        <begin position="343"/>
        <end position="365"/>
    </location>
</feature>
<protein>
    <submittedName>
        <fullName evidence="2">Uncharacterized protein</fullName>
    </submittedName>
</protein>
<feature type="region of interest" description="Disordered" evidence="1">
    <location>
        <begin position="1"/>
        <end position="24"/>
    </location>
</feature>
<dbReference type="PANTHER" id="PTHR22753">
    <property type="entry name" value="TRANSMEMBRANE PROTEIN 68"/>
    <property type="match status" value="1"/>
</dbReference>
<reference evidence="2" key="1">
    <citation type="submission" date="2021-02" db="EMBL/GenBank/DDBJ databases">
        <title>First Annotated Genome of the Yellow-green Alga Tribonema minus.</title>
        <authorList>
            <person name="Mahan K.M."/>
        </authorList>
    </citation>
    <scope>NUCLEOTIDE SEQUENCE</scope>
    <source>
        <strain evidence="2">UTEX B ZZ1240</strain>
    </source>
</reference>
<dbReference type="AlphaFoldDB" id="A0A835ZPL7"/>
<gene>
    <name evidence="2" type="ORF">JKP88DRAFT_292905</name>
</gene>
<name>A0A835ZPL7_9STRA</name>
<feature type="region of interest" description="Disordered" evidence="1">
    <location>
        <begin position="297"/>
        <end position="382"/>
    </location>
</feature>
<feature type="region of interest" description="Disordered" evidence="1">
    <location>
        <begin position="247"/>
        <end position="278"/>
    </location>
</feature>
<accession>A0A835ZPL7</accession>